<evidence type="ECO:0000313" key="2">
    <source>
        <dbReference type="Proteomes" id="UP000038045"/>
    </source>
</evidence>
<proteinExistence type="predicted"/>
<accession>A0A0N4ZPD9</accession>
<organism evidence="2 3">
    <name type="scientific">Parastrongyloides trichosuri</name>
    <name type="common">Possum-specific nematode worm</name>
    <dbReference type="NCBI Taxonomy" id="131310"/>
    <lineage>
        <taxon>Eukaryota</taxon>
        <taxon>Metazoa</taxon>
        <taxon>Ecdysozoa</taxon>
        <taxon>Nematoda</taxon>
        <taxon>Chromadorea</taxon>
        <taxon>Rhabditida</taxon>
        <taxon>Tylenchina</taxon>
        <taxon>Panagrolaimomorpha</taxon>
        <taxon>Strongyloidoidea</taxon>
        <taxon>Strongyloididae</taxon>
        <taxon>Parastrongyloides</taxon>
    </lineage>
</organism>
<dbReference type="Proteomes" id="UP000038045">
    <property type="component" value="Unplaced"/>
</dbReference>
<dbReference type="SUPFAM" id="SSF53300">
    <property type="entry name" value="vWA-like"/>
    <property type="match status" value="2"/>
</dbReference>
<feature type="compositionally biased region" description="Polar residues" evidence="1">
    <location>
        <begin position="36"/>
        <end position="59"/>
    </location>
</feature>
<dbReference type="InterPro" id="IPR036465">
    <property type="entry name" value="vWFA_dom_sf"/>
</dbReference>
<dbReference type="AlphaFoldDB" id="A0A0N4ZPD9"/>
<dbReference type="WBParaSite" id="PTRK_0001039900.1">
    <property type="protein sequence ID" value="PTRK_0001039900.1"/>
    <property type="gene ID" value="PTRK_0001039900"/>
</dbReference>
<evidence type="ECO:0000256" key="1">
    <source>
        <dbReference type="SAM" id="MobiDB-lite"/>
    </source>
</evidence>
<reference evidence="3" key="1">
    <citation type="submission" date="2017-02" db="UniProtKB">
        <authorList>
            <consortium name="WormBaseParasite"/>
        </authorList>
    </citation>
    <scope>IDENTIFICATION</scope>
</reference>
<protein>
    <submittedName>
        <fullName evidence="3">VWFA domain-containing protein</fullName>
    </submittedName>
</protein>
<keyword evidence="2" id="KW-1185">Reference proteome</keyword>
<evidence type="ECO:0000313" key="3">
    <source>
        <dbReference type="WBParaSite" id="PTRK_0001039900.1"/>
    </source>
</evidence>
<name>A0A0N4ZPD9_PARTI</name>
<dbReference type="Gene3D" id="3.40.50.410">
    <property type="entry name" value="von Willebrand factor, type A domain"/>
    <property type="match status" value="1"/>
</dbReference>
<feature type="region of interest" description="Disordered" evidence="1">
    <location>
        <begin position="36"/>
        <end position="62"/>
    </location>
</feature>
<sequence>MNLTNNYIPQIKGDETCTTFCTINCPCTTNVLPTTTKSGDMSSTTNSGDITSTTNSEGMTSTTNFTSVTSTTNSGSMTSTTNSISISSTTNSGSIVSTTNSGSTTLTTKYSNMTSTTNSGTITTSTACPLSSCNTLIAVDSSSDILIPYLFEKELEIIQNNISKVIPDFSRVAIASYNEKTTINSYFNTLSNSIDFSNIIGSITSKPGSRLSILLETLYNITIPENTIINTVIFISEYIPDEISNSVNISKLIKERGSLNFIILGTDIKEEYLKILEPTNVFQLDFSICDINEVNDKFKNFTSCQSCSSPSLTTTIFSESYEPCKSSITFSILGSNDIPTSAFNAQIQALMNNNIIPSSWNHYERISIMEYDDSANIKANFNYLESRENFNSILNSLQQEDSGINLANLFAALETGLIFYPNDIAENHFIFVYNITQNDIQKAFPFSQKLKNNGSLNIIVLGTNYISGLNNLTNGARILYWDYTTKNNDILLKSFINDNLVCVLAQKKFL</sequence>